<dbReference type="SUPFAM" id="SSF51182">
    <property type="entry name" value="RmlC-like cupins"/>
    <property type="match status" value="1"/>
</dbReference>
<name>A0A5Q2FID1_9ACTN</name>
<feature type="domain" description="Pirin N-terminal" evidence="5">
    <location>
        <begin position="27"/>
        <end position="126"/>
    </location>
</feature>
<accession>A0A5Q2FID1</accession>
<dbReference type="Pfam" id="PF05726">
    <property type="entry name" value="Pirin_C"/>
    <property type="match status" value="1"/>
</dbReference>
<dbReference type="GO" id="GO:0046872">
    <property type="term" value="F:metal ion binding"/>
    <property type="evidence" value="ECO:0007669"/>
    <property type="project" value="UniProtKB-KW"/>
</dbReference>
<comment type="similarity">
    <text evidence="1 3">Belongs to the pirin family.</text>
</comment>
<reference evidence="7 8" key="1">
    <citation type="submission" date="2019-10" db="EMBL/GenBank/DDBJ databases">
        <title>Genomic analysis of Raineyella sp. CBA3103.</title>
        <authorList>
            <person name="Roh S.W."/>
        </authorList>
    </citation>
    <scope>NUCLEOTIDE SEQUENCE [LARGE SCALE GENOMIC DNA]</scope>
    <source>
        <strain evidence="7 8">CBA3103</strain>
    </source>
</reference>
<dbReference type="Proteomes" id="UP000386847">
    <property type="component" value="Chromosome"/>
</dbReference>
<evidence type="ECO:0000259" key="5">
    <source>
        <dbReference type="Pfam" id="PF02678"/>
    </source>
</evidence>
<evidence type="ECO:0000256" key="1">
    <source>
        <dbReference type="ARBA" id="ARBA00008416"/>
    </source>
</evidence>
<protein>
    <submittedName>
        <fullName evidence="7">Pirin family protein</fullName>
    </submittedName>
</protein>
<evidence type="ECO:0000256" key="3">
    <source>
        <dbReference type="RuleBase" id="RU003457"/>
    </source>
</evidence>
<dbReference type="Pfam" id="PF02678">
    <property type="entry name" value="Pirin"/>
    <property type="match status" value="1"/>
</dbReference>
<evidence type="ECO:0000313" key="7">
    <source>
        <dbReference type="EMBL" id="QGF24116.1"/>
    </source>
</evidence>
<feature type="compositionally biased region" description="Pro residues" evidence="4">
    <location>
        <begin position="304"/>
        <end position="319"/>
    </location>
</feature>
<keyword evidence="8" id="KW-1185">Reference proteome</keyword>
<dbReference type="AlphaFoldDB" id="A0A5Q2FID1"/>
<feature type="binding site" evidence="2">
    <location>
        <position position="109"/>
    </location>
    <ligand>
        <name>Fe cation</name>
        <dbReference type="ChEBI" id="CHEBI:24875"/>
    </ligand>
</feature>
<dbReference type="InterPro" id="IPR011051">
    <property type="entry name" value="RmlC_Cupin_sf"/>
</dbReference>
<dbReference type="KEGG" id="rain:Rai3103_10990"/>
<dbReference type="InterPro" id="IPR014710">
    <property type="entry name" value="RmlC-like_jellyroll"/>
</dbReference>
<gene>
    <name evidence="7" type="ORF">Rai3103_10990</name>
</gene>
<dbReference type="EMBL" id="CP045725">
    <property type="protein sequence ID" value="QGF24116.1"/>
    <property type="molecule type" value="Genomic_DNA"/>
</dbReference>
<keyword evidence="2" id="KW-0479">Metal-binding</keyword>
<keyword evidence="2" id="KW-0408">Iron</keyword>
<sequence>MAMAGEPAPVQIVHPRDVVLAPGGGISVRRTLPDRHRSLIGAWCFLDHFGPEEPSVHGGMRVAPHPHTSLQTVTWLFSGKVEHRDSLGTRMVVRPGQLNLMTAGRGINHSEYSTHDSETLHGVQLWTALPAAHRLTDPRFDHYEPQPVTIGEHRVSVFLGRLAGATSPVGTFSPLVGAEIVLGAGELALDVDPGWEYGLLVDSGAISVDGEALADAELGYLAPGRTRLVIRQEADGPRPTRVVLIGGAPFGEQIIMWWNFVGRTHAEVVNYQANWQAAIGQSNGEGTNPRQFGPITALTDREPPIPAPPLPPVHLRPRG</sequence>
<comment type="cofactor">
    <cofactor evidence="2">
        <name>Fe cation</name>
        <dbReference type="ChEBI" id="CHEBI:24875"/>
    </cofactor>
    <text evidence="2">Binds 1 Fe cation per subunit.</text>
</comment>
<evidence type="ECO:0000313" key="8">
    <source>
        <dbReference type="Proteomes" id="UP000386847"/>
    </source>
</evidence>
<feature type="domain" description="Pirin C-terminal" evidence="6">
    <location>
        <begin position="185"/>
        <end position="277"/>
    </location>
</feature>
<dbReference type="PANTHER" id="PTHR13903:SF8">
    <property type="entry name" value="PIRIN"/>
    <property type="match status" value="1"/>
</dbReference>
<dbReference type="Gene3D" id="2.60.120.10">
    <property type="entry name" value="Jelly Rolls"/>
    <property type="match status" value="1"/>
</dbReference>
<feature type="binding site" evidence="2">
    <location>
        <position position="65"/>
    </location>
    <ligand>
        <name>Fe cation</name>
        <dbReference type="ChEBI" id="CHEBI:24875"/>
    </ligand>
</feature>
<evidence type="ECO:0000256" key="4">
    <source>
        <dbReference type="SAM" id="MobiDB-lite"/>
    </source>
</evidence>
<dbReference type="PIRSF" id="PIRSF006232">
    <property type="entry name" value="Pirin"/>
    <property type="match status" value="1"/>
</dbReference>
<organism evidence="7 8">
    <name type="scientific">Raineyella fluvialis</name>
    <dbReference type="NCBI Taxonomy" id="2662261"/>
    <lineage>
        <taxon>Bacteria</taxon>
        <taxon>Bacillati</taxon>
        <taxon>Actinomycetota</taxon>
        <taxon>Actinomycetes</taxon>
        <taxon>Propionibacteriales</taxon>
        <taxon>Propionibacteriaceae</taxon>
        <taxon>Raineyella</taxon>
    </lineage>
</organism>
<feature type="binding site" evidence="2">
    <location>
        <position position="67"/>
    </location>
    <ligand>
        <name>Fe cation</name>
        <dbReference type="ChEBI" id="CHEBI:24875"/>
    </ligand>
</feature>
<dbReference type="PANTHER" id="PTHR13903">
    <property type="entry name" value="PIRIN-RELATED"/>
    <property type="match status" value="1"/>
</dbReference>
<dbReference type="InterPro" id="IPR003829">
    <property type="entry name" value="Pirin_N_dom"/>
</dbReference>
<evidence type="ECO:0000256" key="2">
    <source>
        <dbReference type="PIRSR" id="PIRSR006232-1"/>
    </source>
</evidence>
<dbReference type="InterPro" id="IPR008778">
    <property type="entry name" value="Pirin_C_dom"/>
</dbReference>
<evidence type="ECO:0000259" key="6">
    <source>
        <dbReference type="Pfam" id="PF05726"/>
    </source>
</evidence>
<feature type="binding site" evidence="2">
    <location>
        <position position="111"/>
    </location>
    <ligand>
        <name>Fe cation</name>
        <dbReference type="ChEBI" id="CHEBI:24875"/>
    </ligand>
</feature>
<proteinExistence type="inferred from homology"/>
<dbReference type="InterPro" id="IPR012093">
    <property type="entry name" value="Pirin"/>
</dbReference>
<feature type="region of interest" description="Disordered" evidence="4">
    <location>
        <begin position="282"/>
        <end position="319"/>
    </location>
</feature>
<dbReference type="CDD" id="cd02909">
    <property type="entry name" value="cupin_pirin_N"/>
    <property type="match status" value="1"/>
</dbReference>